<gene>
    <name evidence="1" type="ORF">I7X30_02340</name>
</gene>
<organism evidence="1 2">
    <name type="scientific">Capnocytophaga periodontitidis</name>
    <dbReference type="NCBI Taxonomy" id="2795027"/>
    <lineage>
        <taxon>Bacteria</taxon>
        <taxon>Pseudomonadati</taxon>
        <taxon>Bacteroidota</taxon>
        <taxon>Flavobacteriia</taxon>
        <taxon>Flavobacteriales</taxon>
        <taxon>Flavobacteriaceae</taxon>
        <taxon>Capnocytophaga</taxon>
    </lineage>
</organism>
<reference evidence="1 2" key="1">
    <citation type="journal article" date="2021" name="Int. J. Syst. Evol. Microbiol.">
        <title>Capnocytophaga periodontitidis sp. nov., isolated from subgingival plaque of periodontitis patient.</title>
        <authorList>
            <person name="Zhang Y."/>
            <person name="Qiao D."/>
            <person name="Shi W."/>
            <person name="Wu D."/>
            <person name="Cai M."/>
        </authorList>
    </citation>
    <scope>NUCLEOTIDE SEQUENCE [LARGE SCALE GENOMIC DNA]</scope>
    <source>
        <strain evidence="1 2">051621</strain>
    </source>
</reference>
<dbReference type="EMBL" id="JAEFDC010000001">
    <property type="protein sequence ID" value="MBI1645904.1"/>
    <property type="molecule type" value="Genomic_DNA"/>
</dbReference>
<dbReference type="Proteomes" id="UP000641139">
    <property type="component" value="Unassembled WGS sequence"/>
</dbReference>
<protein>
    <submittedName>
        <fullName evidence="1">Uncharacterized protein</fullName>
    </submittedName>
</protein>
<sequence>MTNLIHTIQQAFSAVTLGKTIRQMCDATNEIKTEIEQSIHQTTDIDTKFIADTQKEIGELKNDLTK</sequence>
<keyword evidence="2" id="KW-1185">Reference proteome</keyword>
<dbReference type="RefSeq" id="WP_198465861.1">
    <property type="nucleotide sequence ID" value="NZ_JAEFDC010000001.1"/>
</dbReference>
<evidence type="ECO:0000313" key="2">
    <source>
        <dbReference type="Proteomes" id="UP000641139"/>
    </source>
</evidence>
<name>A0ABS0SJJ0_9FLAO</name>
<comment type="caution">
    <text evidence="1">The sequence shown here is derived from an EMBL/GenBank/DDBJ whole genome shotgun (WGS) entry which is preliminary data.</text>
</comment>
<accession>A0ABS0SJJ0</accession>
<evidence type="ECO:0000313" key="1">
    <source>
        <dbReference type="EMBL" id="MBI1645904.1"/>
    </source>
</evidence>
<proteinExistence type="predicted"/>